<dbReference type="InterPro" id="IPR050613">
    <property type="entry name" value="Sec_Metabolite_Reg"/>
</dbReference>
<dbReference type="InterPro" id="IPR036864">
    <property type="entry name" value="Zn2-C6_fun-type_DNA-bd_sf"/>
</dbReference>
<keyword evidence="2" id="KW-0479">Metal-binding</keyword>
<dbReference type="Pfam" id="PF00172">
    <property type="entry name" value="Zn_clus"/>
    <property type="match status" value="1"/>
</dbReference>
<dbReference type="InterPro" id="IPR001138">
    <property type="entry name" value="Zn2Cys6_DnaBD"/>
</dbReference>
<dbReference type="InterPro" id="IPR007219">
    <property type="entry name" value="XnlR_reg_dom"/>
</dbReference>
<dbReference type="GO" id="GO:0000981">
    <property type="term" value="F:DNA-binding transcription factor activity, RNA polymerase II-specific"/>
    <property type="evidence" value="ECO:0007669"/>
    <property type="project" value="InterPro"/>
</dbReference>
<gene>
    <name evidence="6" type="ORF">BDV96DRAFT_508566</name>
</gene>
<dbReference type="SMART" id="SM00066">
    <property type="entry name" value="GAL4"/>
    <property type="match status" value="1"/>
</dbReference>
<dbReference type="GO" id="GO:0006351">
    <property type="term" value="P:DNA-templated transcription"/>
    <property type="evidence" value="ECO:0007669"/>
    <property type="project" value="InterPro"/>
</dbReference>
<dbReference type="SUPFAM" id="SSF57701">
    <property type="entry name" value="Zn2/Cys6 DNA-binding domain"/>
    <property type="match status" value="1"/>
</dbReference>
<dbReference type="CDD" id="cd12148">
    <property type="entry name" value="fungal_TF_MHR"/>
    <property type="match status" value="1"/>
</dbReference>
<dbReference type="OrthoDB" id="424974at2759"/>
<dbReference type="PANTHER" id="PTHR31001">
    <property type="entry name" value="UNCHARACTERIZED TRANSCRIPTIONAL REGULATORY PROTEIN"/>
    <property type="match status" value="1"/>
</dbReference>
<dbReference type="GO" id="GO:0005634">
    <property type="term" value="C:nucleus"/>
    <property type="evidence" value="ECO:0007669"/>
    <property type="project" value="UniProtKB-SubCell"/>
</dbReference>
<accession>A0A6A5YI49</accession>
<evidence type="ECO:0000313" key="7">
    <source>
        <dbReference type="Proteomes" id="UP000799770"/>
    </source>
</evidence>
<dbReference type="AlphaFoldDB" id="A0A6A5YI49"/>
<dbReference type="PROSITE" id="PS50048">
    <property type="entry name" value="ZN2_CY6_FUNGAL_2"/>
    <property type="match status" value="1"/>
</dbReference>
<comment type="subcellular location">
    <subcellularLocation>
        <location evidence="1">Nucleus</location>
    </subcellularLocation>
</comment>
<evidence type="ECO:0000256" key="1">
    <source>
        <dbReference type="ARBA" id="ARBA00004123"/>
    </source>
</evidence>
<dbReference type="EMBL" id="ML977368">
    <property type="protein sequence ID" value="KAF2105997.1"/>
    <property type="molecule type" value="Genomic_DNA"/>
</dbReference>
<feature type="region of interest" description="Disordered" evidence="4">
    <location>
        <begin position="94"/>
        <end position="131"/>
    </location>
</feature>
<dbReference type="Proteomes" id="UP000799770">
    <property type="component" value="Unassembled WGS sequence"/>
</dbReference>
<dbReference type="CDD" id="cd00067">
    <property type="entry name" value="GAL4"/>
    <property type="match status" value="1"/>
</dbReference>
<evidence type="ECO:0000256" key="3">
    <source>
        <dbReference type="ARBA" id="ARBA00023242"/>
    </source>
</evidence>
<dbReference type="GO" id="GO:0003677">
    <property type="term" value="F:DNA binding"/>
    <property type="evidence" value="ECO:0007669"/>
    <property type="project" value="InterPro"/>
</dbReference>
<evidence type="ECO:0000313" key="6">
    <source>
        <dbReference type="EMBL" id="KAF2105997.1"/>
    </source>
</evidence>
<dbReference type="Pfam" id="PF04082">
    <property type="entry name" value="Fungal_trans"/>
    <property type="match status" value="1"/>
</dbReference>
<name>A0A6A5YI49_9PLEO</name>
<proteinExistence type="predicted"/>
<dbReference type="SMART" id="SM00906">
    <property type="entry name" value="Fungal_trans"/>
    <property type="match status" value="1"/>
</dbReference>
<organism evidence="6 7">
    <name type="scientific">Lophiotrema nucula</name>
    <dbReference type="NCBI Taxonomy" id="690887"/>
    <lineage>
        <taxon>Eukaryota</taxon>
        <taxon>Fungi</taxon>
        <taxon>Dikarya</taxon>
        <taxon>Ascomycota</taxon>
        <taxon>Pezizomycotina</taxon>
        <taxon>Dothideomycetes</taxon>
        <taxon>Pleosporomycetidae</taxon>
        <taxon>Pleosporales</taxon>
        <taxon>Lophiotremataceae</taxon>
        <taxon>Lophiotrema</taxon>
    </lineage>
</organism>
<protein>
    <recommendedName>
        <fullName evidence="5">Zn(2)-C6 fungal-type domain-containing protein</fullName>
    </recommendedName>
</protein>
<sequence length="676" mass="74739">MNLSPDSEAEAESERQVPSTVASPRTRGWIPRSCFACNNKKIRCDKKEPCSACTRAERQCAYPPMGPRKRRTKITIMSEMAARISDLEKSLAEARKDGSVAGDEQRQPHADANESAIERSQADPSPSALSEEAQGIVLVQKGSSSQYFNEVLLSRVIAEEEHIESILTPPRSEKNQPSLSSPFNAAGILSAPSVSLPPASLHPTQELALKLWHIYVANVDGCSGLKMLHVPTDELRMYSTIDNPSLALLENLALAFAIYFAAAVTVEASEARSVLGHDKETFLLRCKIGLEQSFAYSDFLDRPTITGLHALAVYLTALRVQNHGKGIWVLNGLATRIAESLGLHRDGDSLGISPFQAEIRRRVWWHLITRDGRAGEDYGLECKASLLHHTAVKLPSNLDDMDITQNMTTLPNSKPGYTSMTFSLINIELTQAMQKIANLATSSSSPPVESARLAIIEELQNRIDRRLEHCNPVVPQHRLAIFCSRFLLRKLNFVSRLQWIVLRGPVLHNEFATEANLVEALAVVEPRLHGEDGMLKQFAWARKMYPQYHVAMYILWHLCVKPEGPNVERAWDAVNILFAAELWDESSIGFGSKSAVLAALRSKAIAIRQQLHHHTELNPAPISTLDSSVGANDIEPSLGGVADGSLDLGSDVSEWPEWEALIRGFQFDTQQSLFDG</sequence>
<dbReference type="GO" id="GO:0008270">
    <property type="term" value="F:zinc ion binding"/>
    <property type="evidence" value="ECO:0007669"/>
    <property type="project" value="InterPro"/>
</dbReference>
<evidence type="ECO:0000259" key="5">
    <source>
        <dbReference type="PROSITE" id="PS50048"/>
    </source>
</evidence>
<feature type="compositionally biased region" description="Basic and acidic residues" evidence="4">
    <location>
        <begin position="94"/>
        <end position="121"/>
    </location>
</feature>
<evidence type="ECO:0000256" key="4">
    <source>
        <dbReference type="SAM" id="MobiDB-lite"/>
    </source>
</evidence>
<reference evidence="6" key="1">
    <citation type="journal article" date="2020" name="Stud. Mycol.">
        <title>101 Dothideomycetes genomes: a test case for predicting lifestyles and emergence of pathogens.</title>
        <authorList>
            <person name="Haridas S."/>
            <person name="Albert R."/>
            <person name="Binder M."/>
            <person name="Bloem J."/>
            <person name="Labutti K."/>
            <person name="Salamov A."/>
            <person name="Andreopoulos B."/>
            <person name="Baker S."/>
            <person name="Barry K."/>
            <person name="Bills G."/>
            <person name="Bluhm B."/>
            <person name="Cannon C."/>
            <person name="Castanera R."/>
            <person name="Culley D."/>
            <person name="Daum C."/>
            <person name="Ezra D."/>
            <person name="Gonzalez J."/>
            <person name="Henrissat B."/>
            <person name="Kuo A."/>
            <person name="Liang C."/>
            <person name="Lipzen A."/>
            <person name="Lutzoni F."/>
            <person name="Magnuson J."/>
            <person name="Mondo S."/>
            <person name="Nolan M."/>
            <person name="Ohm R."/>
            <person name="Pangilinan J."/>
            <person name="Park H.-J."/>
            <person name="Ramirez L."/>
            <person name="Alfaro M."/>
            <person name="Sun H."/>
            <person name="Tritt A."/>
            <person name="Yoshinaga Y."/>
            <person name="Zwiers L.-H."/>
            <person name="Turgeon B."/>
            <person name="Goodwin S."/>
            <person name="Spatafora J."/>
            <person name="Crous P."/>
            <person name="Grigoriev I."/>
        </authorList>
    </citation>
    <scope>NUCLEOTIDE SEQUENCE</scope>
    <source>
        <strain evidence="6">CBS 627.86</strain>
    </source>
</reference>
<dbReference type="PANTHER" id="PTHR31001:SF57">
    <property type="entry name" value="ZN(II)2CYS6 TRANSCRIPTION FACTOR (EUROFUNG)"/>
    <property type="match status" value="1"/>
</dbReference>
<dbReference type="Gene3D" id="4.10.240.10">
    <property type="entry name" value="Zn(2)-C6 fungal-type DNA-binding domain"/>
    <property type="match status" value="1"/>
</dbReference>
<feature type="region of interest" description="Disordered" evidence="4">
    <location>
        <begin position="1"/>
        <end position="27"/>
    </location>
</feature>
<evidence type="ECO:0000256" key="2">
    <source>
        <dbReference type="ARBA" id="ARBA00022723"/>
    </source>
</evidence>
<feature type="domain" description="Zn(2)-C6 fungal-type" evidence="5">
    <location>
        <begin position="33"/>
        <end position="62"/>
    </location>
</feature>
<keyword evidence="3" id="KW-0539">Nucleus</keyword>
<keyword evidence="7" id="KW-1185">Reference proteome</keyword>